<dbReference type="EMBL" id="BX294142">
    <property type="protein sequence ID" value="CAD74206.1"/>
    <property type="molecule type" value="Genomic_DNA"/>
</dbReference>
<dbReference type="EnsemblBacteria" id="CAD74206">
    <property type="protein sequence ID" value="CAD74206"/>
    <property type="gene ID" value="RB5390"/>
</dbReference>
<dbReference type="KEGG" id="rba:RB5390"/>
<proteinExistence type="predicted"/>
<keyword evidence="1" id="KW-0472">Membrane</keyword>
<protein>
    <submittedName>
        <fullName evidence="2">Uncharacterized protein</fullName>
    </submittedName>
</protein>
<sequence length="48" mass="5051">MKSTDAPRVIYNRATKAILHPARAASQSAASFGVFVVCVVNILASSKC</sequence>
<dbReference type="HOGENOM" id="CLU_3157141_0_0_0"/>
<dbReference type="Proteomes" id="UP000001025">
    <property type="component" value="Chromosome"/>
</dbReference>
<dbReference type="InParanoid" id="Q7URY1"/>
<name>Q7URY1_RHOBA</name>
<dbReference type="AlphaFoldDB" id="Q7URY1"/>
<evidence type="ECO:0000313" key="3">
    <source>
        <dbReference type="Proteomes" id="UP000001025"/>
    </source>
</evidence>
<organism evidence="2 3">
    <name type="scientific">Rhodopirellula baltica (strain DSM 10527 / NCIMB 13988 / SH1)</name>
    <dbReference type="NCBI Taxonomy" id="243090"/>
    <lineage>
        <taxon>Bacteria</taxon>
        <taxon>Pseudomonadati</taxon>
        <taxon>Planctomycetota</taxon>
        <taxon>Planctomycetia</taxon>
        <taxon>Pirellulales</taxon>
        <taxon>Pirellulaceae</taxon>
        <taxon>Rhodopirellula</taxon>
    </lineage>
</organism>
<evidence type="ECO:0000256" key="1">
    <source>
        <dbReference type="SAM" id="Phobius"/>
    </source>
</evidence>
<gene>
    <name evidence="2" type="ordered locus">RB5390</name>
</gene>
<feature type="transmembrane region" description="Helical" evidence="1">
    <location>
        <begin position="24"/>
        <end position="44"/>
    </location>
</feature>
<keyword evidence="1" id="KW-1133">Transmembrane helix</keyword>
<dbReference type="STRING" id="243090.RB5390"/>
<keyword evidence="3" id="KW-1185">Reference proteome</keyword>
<evidence type="ECO:0000313" key="2">
    <source>
        <dbReference type="EMBL" id="CAD74206.1"/>
    </source>
</evidence>
<reference evidence="2 3" key="1">
    <citation type="journal article" date="2003" name="Proc. Natl. Acad. Sci. U.S.A.">
        <title>Complete genome sequence of the marine planctomycete Pirellula sp. strain 1.</title>
        <authorList>
            <person name="Gloeckner F.O."/>
            <person name="Kube M."/>
            <person name="Bauer M."/>
            <person name="Teeling H."/>
            <person name="Lombardot T."/>
            <person name="Ludwig W."/>
            <person name="Gade D."/>
            <person name="Beck A."/>
            <person name="Borzym K."/>
            <person name="Heitmann K."/>
            <person name="Rabus R."/>
            <person name="Schlesner H."/>
            <person name="Amann R."/>
            <person name="Reinhardt R."/>
        </authorList>
    </citation>
    <scope>NUCLEOTIDE SEQUENCE [LARGE SCALE GENOMIC DNA]</scope>
    <source>
        <strain evidence="3">DSM 10527 / NCIMB 13988 / SH1</strain>
    </source>
</reference>
<keyword evidence="1" id="KW-0812">Transmembrane</keyword>
<accession>Q7URY1</accession>